<proteinExistence type="inferred from homology"/>
<evidence type="ECO:0000259" key="14">
    <source>
        <dbReference type="Pfam" id="PF22776"/>
    </source>
</evidence>
<feature type="transmembrane region" description="Helical" evidence="12">
    <location>
        <begin position="172"/>
        <end position="197"/>
    </location>
</feature>
<feature type="domain" description="K+ potassium transporter integral membrane" evidence="13">
    <location>
        <begin position="18"/>
        <end position="471"/>
    </location>
</feature>
<reference evidence="15" key="1">
    <citation type="submission" date="2020-04" db="EMBL/GenBank/DDBJ databases">
        <title>Deep metagenomics examines the oral microbiome during advanced dental caries in children, revealing novel taxa and co-occurrences with host molecules.</title>
        <authorList>
            <person name="Baker J.L."/>
            <person name="Morton J.T."/>
            <person name="Dinis M."/>
            <person name="Alvarez R."/>
            <person name="Tran N.C."/>
            <person name="Knight R."/>
            <person name="Edlund A."/>
        </authorList>
    </citation>
    <scope>NUCLEOTIDE SEQUENCE</scope>
    <source>
        <strain evidence="15">JCVI_32_bin.24</strain>
    </source>
</reference>
<name>A0A930BSU9_9RHOO</name>
<feature type="transmembrane region" description="Helical" evidence="12">
    <location>
        <begin position="109"/>
        <end position="134"/>
    </location>
</feature>
<dbReference type="Proteomes" id="UP000718593">
    <property type="component" value="Unassembled WGS sequence"/>
</dbReference>
<dbReference type="GO" id="GO:0015293">
    <property type="term" value="F:symporter activity"/>
    <property type="evidence" value="ECO:0007669"/>
    <property type="project" value="UniProtKB-UniRule"/>
</dbReference>
<dbReference type="HAMAP" id="MF_01522">
    <property type="entry name" value="Kup"/>
    <property type="match status" value="1"/>
</dbReference>
<dbReference type="EMBL" id="JABZMI010000209">
    <property type="protein sequence ID" value="MBF1165454.1"/>
    <property type="molecule type" value="Genomic_DNA"/>
</dbReference>
<keyword evidence="5 12" id="KW-0633">Potassium transport</keyword>
<evidence type="ECO:0000256" key="7">
    <source>
        <dbReference type="ARBA" id="ARBA00022847"/>
    </source>
</evidence>
<feature type="transmembrane region" description="Helical" evidence="12">
    <location>
        <begin position="407"/>
        <end position="425"/>
    </location>
</feature>
<feature type="transmembrane region" description="Helical" evidence="12">
    <location>
        <begin position="55"/>
        <end position="75"/>
    </location>
</feature>
<comment type="subcellular location">
    <subcellularLocation>
        <location evidence="12">Cell membrane</location>
        <topology evidence="12">Multi-pass membrane protein</topology>
    </subcellularLocation>
    <subcellularLocation>
        <location evidence="1">Membrane</location>
        <topology evidence="1">Multi-pass membrane protein</topology>
    </subcellularLocation>
</comment>
<keyword evidence="4 12" id="KW-1003">Cell membrane</keyword>
<feature type="transmembrane region" description="Helical" evidence="12">
    <location>
        <begin position="294"/>
        <end position="317"/>
    </location>
</feature>
<comment type="caution">
    <text evidence="15">The sequence shown here is derived from an EMBL/GenBank/DDBJ whole genome shotgun (WGS) entry which is preliminary data.</text>
</comment>
<comment type="function">
    <text evidence="12">Transport of potassium into the cell. Likely operates as a K(+):H(+) symporter.</text>
</comment>
<sequence length="630" mass="68145">MSSHQSAGGTTGTRFAALALAALGVVYGDIGTSPLYAVKEVFAGNHPIPVNQANIYGSLSLFFWALVIVVSVKYVTFIMRADNRGEGGIMALIALALHTVQDKPHHGKWIMIVGVLGAAMFYGDGMVTPAISVLSAVEGLEVGAPALHPFVIPITIVVLFGLFFVQKSGTAVVGAFFGPVMLVWFSVLALLGIHSIIDHPEILMALNPLYGFEFLLANKAMSLVAMGNVVLAVTGAEALYADMGHFGRKPISRAWFAFVLPALVLNYMGQGAAILADPAVADNPFYRSAPDWALYPLIGLATLATVIASQAVISGAFSVTRQAMQLGFVPRMEVQHTSEKEQGQIYLPAVNWGLMVAVMILVLGFKSSNNLAAAYGIAVTGDMVITSILATVVAAKVWGWGWIRAGLLFTCFLAVELVFLTANILKIPDGGWFPLVAGMAVFVLMTTWKRGRQLLSDRLKGERLELALFLDSLASSMPTRVAGTSVFLNADPKGVPHALLHNLMHNKVLHERVVLVSVQFFDVPYVPDIDRVEVRQLKENFWSVVIQYGFKDEPDIPVALSLCADAGLEFSPLETSYFIGRETLIPRLGSEMAFWREKIFIAMFRNASPATAFFNIPSNRVVELGTQVVL</sequence>
<evidence type="ECO:0000313" key="15">
    <source>
        <dbReference type="EMBL" id="MBF1165454.1"/>
    </source>
</evidence>
<feature type="domain" description="K+ potassium transporter C-terminal" evidence="14">
    <location>
        <begin position="483"/>
        <end position="629"/>
    </location>
</feature>
<evidence type="ECO:0000256" key="2">
    <source>
        <dbReference type="ARBA" id="ARBA00007019"/>
    </source>
</evidence>
<dbReference type="InterPro" id="IPR053951">
    <property type="entry name" value="K_trans_N"/>
</dbReference>
<evidence type="ECO:0000256" key="12">
    <source>
        <dbReference type="HAMAP-Rule" id="MF_01522"/>
    </source>
</evidence>
<protein>
    <recommendedName>
        <fullName evidence="12">Probable potassium transport system protein Kup</fullName>
    </recommendedName>
</protein>
<dbReference type="AlphaFoldDB" id="A0A930BSU9"/>
<keyword evidence="6 12" id="KW-0812">Transmembrane</keyword>
<dbReference type="GO" id="GO:0015079">
    <property type="term" value="F:potassium ion transmembrane transporter activity"/>
    <property type="evidence" value="ECO:0007669"/>
    <property type="project" value="UniProtKB-UniRule"/>
</dbReference>
<keyword evidence="11 12" id="KW-0472">Membrane</keyword>
<dbReference type="Pfam" id="PF22776">
    <property type="entry name" value="K_trans_C"/>
    <property type="match status" value="1"/>
</dbReference>
<evidence type="ECO:0000256" key="3">
    <source>
        <dbReference type="ARBA" id="ARBA00022448"/>
    </source>
</evidence>
<evidence type="ECO:0000256" key="8">
    <source>
        <dbReference type="ARBA" id="ARBA00022958"/>
    </source>
</evidence>
<evidence type="ECO:0000256" key="11">
    <source>
        <dbReference type="ARBA" id="ARBA00023136"/>
    </source>
</evidence>
<comment type="catalytic activity">
    <reaction evidence="12">
        <text>K(+)(in) + H(+)(in) = K(+)(out) + H(+)(out)</text>
        <dbReference type="Rhea" id="RHEA:28490"/>
        <dbReference type="ChEBI" id="CHEBI:15378"/>
        <dbReference type="ChEBI" id="CHEBI:29103"/>
    </reaction>
</comment>
<keyword evidence="3 12" id="KW-0813">Transport</keyword>
<evidence type="ECO:0000259" key="13">
    <source>
        <dbReference type="Pfam" id="PF02705"/>
    </source>
</evidence>
<feature type="transmembrane region" description="Helical" evidence="12">
    <location>
        <begin position="371"/>
        <end position="395"/>
    </location>
</feature>
<keyword evidence="7 12" id="KW-0769">Symport</keyword>
<dbReference type="Pfam" id="PF02705">
    <property type="entry name" value="K_trans"/>
    <property type="match status" value="1"/>
</dbReference>
<feature type="transmembrane region" description="Helical" evidence="12">
    <location>
        <begin position="254"/>
        <end position="274"/>
    </location>
</feature>
<keyword evidence="10 12" id="KW-0406">Ion transport</keyword>
<feature type="transmembrane region" description="Helical" evidence="12">
    <location>
        <begin position="431"/>
        <end position="448"/>
    </location>
</feature>
<dbReference type="PANTHER" id="PTHR30540:SF79">
    <property type="entry name" value="LOW AFFINITY POTASSIUM TRANSPORT SYSTEM PROTEIN KUP"/>
    <property type="match status" value="1"/>
</dbReference>
<dbReference type="InterPro" id="IPR053952">
    <property type="entry name" value="K_trans_C"/>
</dbReference>
<accession>A0A930BSU9</accession>
<dbReference type="PANTHER" id="PTHR30540">
    <property type="entry name" value="OSMOTIC STRESS POTASSIUM TRANSPORTER"/>
    <property type="match status" value="1"/>
</dbReference>
<evidence type="ECO:0000313" key="16">
    <source>
        <dbReference type="Proteomes" id="UP000718593"/>
    </source>
</evidence>
<evidence type="ECO:0000256" key="9">
    <source>
        <dbReference type="ARBA" id="ARBA00022989"/>
    </source>
</evidence>
<feature type="transmembrane region" description="Helical" evidence="12">
    <location>
        <begin position="146"/>
        <end position="165"/>
    </location>
</feature>
<feature type="transmembrane region" description="Helical" evidence="12">
    <location>
        <begin position="209"/>
        <end position="233"/>
    </location>
</feature>
<organism evidence="15 16">
    <name type="scientific">Dechloromonas agitata</name>
    <dbReference type="NCBI Taxonomy" id="73030"/>
    <lineage>
        <taxon>Bacteria</taxon>
        <taxon>Pseudomonadati</taxon>
        <taxon>Pseudomonadota</taxon>
        <taxon>Betaproteobacteria</taxon>
        <taxon>Rhodocyclales</taxon>
        <taxon>Azonexaceae</taxon>
        <taxon>Dechloromonas</taxon>
    </lineage>
</organism>
<feature type="transmembrane region" description="Helical" evidence="12">
    <location>
        <begin position="345"/>
        <end position="365"/>
    </location>
</feature>
<evidence type="ECO:0000256" key="6">
    <source>
        <dbReference type="ARBA" id="ARBA00022692"/>
    </source>
</evidence>
<evidence type="ECO:0000256" key="1">
    <source>
        <dbReference type="ARBA" id="ARBA00004141"/>
    </source>
</evidence>
<evidence type="ECO:0000256" key="10">
    <source>
        <dbReference type="ARBA" id="ARBA00023065"/>
    </source>
</evidence>
<evidence type="ECO:0000256" key="4">
    <source>
        <dbReference type="ARBA" id="ARBA00022475"/>
    </source>
</evidence>
<keyword evidence="9 12" id="KW-1133">Transmembrane helix</keyword>
<comment type="similarity">
    <text evidence="2 12">Belongs to the HAK/KUP transporter (TC 2.A.72) family.</text>
</comment>
<dbReference type="InterPro" id="IPR023051">
    <property type="entry name" value="Kup"/>
</dbReference>
<keyword evidence="8 12" id="KW-0630">Potassium</keyword>
<gene>
    <name evidence="12" type="primary">kup</name>
    <name evidence="15" type="ORF">HXL68_10470</name>
</gene>
<dbReference type="GO" id="GO:0005886">
    <property type="term" value="C:plasma membrane"/>
    <property type="evidence" value="ECO:0007669"/>
    <property type="project" value="UniProtKB-SubCell"/>
</dbReference>
<dbReference type="InterPro" id="IPR003855">
    <property type="entry name" value="K+_transporter"/>
</dbReference>
<evidence type="ECO:0000256" key="5">
    <source>
        <dbReference type="ARBA" id="ARBA00022538"/>
    </source>
</evidence>